<keyword evidence="2" id="KW-1185">Reference proteome</keyword>
<accession>A0A1J1HT39</accession>
<proteinExistence type="predicted"/>
<dbReference type="Proteomes" id="UP000183832">
    <property type="component" value="Unassembled WGS sequence"/>
</dbReference>
<dbReference type="AlphaFoldDB" id="A0A1J1HT39"/>
<dbReference type="EMBL" id="CVRI01000012">
    <property type="protein sequence ID" value="CRK89361.1"/>
    <property type="molecule type" value="Genomic_DNA"/>
</dbReference>
<protein>
    <submittedName>
        <fullName evidence="1">CLUMA_CG003117, isoform A</fullName>
    </submittedName>
</protein>
<sequence length="77" mass="8588">MMEKYFANVIKASIVTRVSSMPWAVFTIFKRVIKCLSLDSLSTSQRKFIGFSVLWSLPSTVGSPINSTLSKSFGYSN</sequence>
<name>A0A1J1HT39_9DIPT</name>
<evidence type="ECO:0000313" key="2">
    <source>
        <dbReference type="Proteomes" id="UP000183832"/>
    </source>
</evidence>
<reference evidence="1 2" key="1">
    <citation type="submission" date="2015-04" db="EMBL/GenBank/DDBJ databases">
        <authorList>
            <person name="Syromyatnikov M.Y."/>
            <person name="Popov V.N."/>
        </authorList>
    </citation>
    <scope>NUCLEOTIDE SEQUENCE [LARGE SCALE GENOMIC DNA]</scope>
</reference>
<organism evidence="1 2">
    <name type="scientific">Clunio marinus</name>
    <dbReference type="NCBI Taxonomy" id="568069"/>
    <lineage>
        <taxon>Eukaryota</taxon>
        <taxon>Metazoa</taxon>
        <taxon>Ecdysozoa</taxon>
        <taxon>Arthropoda</taxon>
        <taxon>Hexapoda</taxon>
        <taxon>Insecta</taxon>
        <taxon>Pterygota</taxon>
        <taxon>Neoptera</taxon>
        <taxon>Endopterygota</taxon>
        <taxon>Diptera</taxon>
        <taxon>Nematocera</taxon>
        <taxon>Chironomoidea</taxon>
        <taxon>Chironomidae</taxon>
        <taxon>Clunio</taxon>
    </lineage>
</organism>
<gene>
    <name evidence="1" type="ORF">CLUMA_CG003117</name>
</gene>
<evidence type="ECO:0000313" key="1">
    <source>
        <dbReference type="EMBL" id="CRK89361.1"/>
    </source>
</evidence>